<dbReference type="eggNOG" id="COG0451">
    <property type="taxonomic scope" value="Bacteria"/>
</dbReference>
<evidence type="ECO:0000313" key="3">
    <source>
        <dbReference type="Proteomes" id="UP000005387"/>
    </source>
</evidence>
<feature type="domain" description="NAD(P)-binding" evidence="1">
    <location>
        <begin position="21"/>
        <end position="347"/>
    </location>
</feature>
<gene>
    <name evidence="2" type="ORF">PaecuDRAFT_0501</name>
</gene>
<dbReference type="Proteomes" id="UP000005387">
    <property type="component" value="Unassembled WGS sequence"/>
</dbReference>
<evidence type="ECO:0000259" key="1">
    <source>
        <dbReference type="Pfam" id="PF16363"/>
    </source>
</evidence>
<dbReference type="OrthoDB" id="9779041at2"/>
<dbReference type="NCBIfam" id="TIGR02622">
    <property type="entry name" value="CDP_4_6_dhtase"/>
    <property type="match status" value="1"/>
</dbReference>
<dbReference type="STRING" id="717606.PaecuDRAFT_0501"/>
<sequence>MSREDGRVSGGHRFWQGKRVLITGHSGFKGTWLVLWLRRLGAEVIGYSNDLPSAPSMYRLCGLEHDTAWVRGDIRDEGKLLQTVLAAKPEIVFHLAAQPLVRRSYAEPIETIAVNVVGTANVLNAIRSAPSVRSVIIATSDKCYANTKQEQAHGHVLKETDRLGGRDPYSASKASAELIVDAYRHSYFQARQAGSGQRALAVATVRAGNVIGGGDFAIDRIVPDCVRAAQHGWAPLLRNPDAVRPWQHVLEPLSGYMMLAERLFDAAGAGDDTLAEAWNFGPEAGQEMTVGELAHRISGWVGASGPIVSSDSEGPYEAAMLRIDSSKAHSRLGWQPVWSTQEAVEKTGEWYQQWRKGASMRAVTDRQIQAYEQALAARQPVQEVDATDEQGA</sequence>
<protein>
    <submittedName>
        <fullName evidence="2">CDP-glucose 4,6-dehydratase</fullName>
    </submittedName>
</protein>
<dbReference type="InterPro" id="IPR016040">
    <property type="entry name" value="NAD(P)-bd_dom"/>
</dbReference>
<organism evidence="2 3">
    <name type="scientific">Paenibacillus curdlanolyticus YK9</name>
    <dbReference type="NCBI Taxonomy" id="717606"/>
    <lineage>
        <taxon>Bacteria</taxon>
        <taxon>Bacillati</taxon>
        <taxon>Bacillota</taxon>
        <taxon>Bacilli</taxon>
        <taxon>Bacillales</taxon>
        <taxon>Paenibacillaceae</taxon>
        <taxon>Paenibacillus</taxon>
    </lineage>
</organism>
<dbReference type="AlphaFoldDB" id="E0I3X6"/>
<reference evidence="2 3" key="1">
    <citation type="submission" date="2010-07" db="EMBL/GenBank/DDBJ databases">
        <title>The draft genome of Paenibacillus curdlanolyticus YK9.</title>
        <authorList>
            <consortium name="US DOE Joint Genome Institute (JGI-PGF)"/>
            <person name="Lucas S."/>
            <person name="Copeland A."/>
            <person name="Lapidus A."/>
            <person name="Cheng J.-F."/>
            <person name="Bruce D."/>
            <person name="Goodwin L."/>
            <person name="Pitluck S."/>
            <person name="Land M.L."/>
            <person name="Hauser L."/>
            <person name="Chang Y.-J."/>
            <person name="Jeffries C."/>
            <person name="Anderson I.J."/>
            <person name="Johnson E."/>
            <person name="Loganathan U."/>
            <person name="Mulhopadhyay B."/>
            <person name="Kyrpides N."/>
            <person name="Woyke T.J."/>
        </authorList>
    </citation>
    <scope>NUCLEOTIDE SEQUENCE [LARGE SCALE GENOMIC DNA]</scope>
    <source>
        <strain evidence="2 3">YK9</strain>
    </source>
</reference>
<name>E0I3X6_9BACL</name>
<accession>E0I3X6</accession>
<dbReference type="PANTHER" id="PTHR43000">
    <property type="entry name" value="DTDP-D-GLUCOSE 4,6-DEHYDRATASE-RELATED"/>
    <property type="match status" value="1"/>
</dbReference>
<dbReference type="Gene3D" id="3.40.50.720">
    <property type="entry name" value="NAD(P)-binding Rossmann-like Domain"/>
    <property type="match status" value="1"/>
</dbReference>
<keyword evidence="3" id="KW-1185">Reference proteome</keyword>
<dbReference type="InterPro" id="IPR036291">
    <property type="entry name" value="NAD(P)-bd_dom_sf"/>
</dbReference>
<dbReference type="Pfam" id="PF16363">
    <property type="entry name" value="GDP_Man_Dehyd"/>
    <property type="match status" value="1"/>
</dbReference>
<dbReference type="SUPFAM" id="SSF51735">
    <property type="entry name" value="NAD(P)-binding Rossmann-fold domains"/>
    <property type="match status" value="1"/>
</dbReference>
<dbReference type="Gene3D" id="3.90.25.10">
    <property type="entry name" value="UDP-galactose 4-epimerase, domain 1"/>
    <property type="match status" value="1"/>
</dbReference>
<evidence type="ECO:0000313" key="2">
    <source>
        <dbReference type="EMBL" id="EFM12990.1"/>
    </source>
</evidence>
<proteinExistence type="predicted"/>
<dbReference type="InterPro" id="IPR013445">
    <property type="entry name" value="CDP_4_6_deHydtase"/>
</dbReference>
<dbReference type="EMBL" id="AEDD01000001">
    <property type="protein sequence ID" value="EFM12990.1"/>
    <property type="molecule type" value="Genomic_DNA"/>
</dbReference>